<dbReference type="PANTHER" id="PTHR10353">
    <property type="entry name" value="GLYCOSYL HYDROLASE"/>
    <property type="match status" value="1"/>
</dbReference>
<keyword evidence="14" id="KW-0472">Membrane</keyword>
<dbReference type="InterPro" id="IPR017853">
    <property type="entry name" value="GH"/>
</dbReference>
<dbReference type="GO" id="GO:0046872">
    <property type="term" value="F:metal ion binding"/>
    <property type="evidence" value="ECO:0007669"/>
    <property type="project" value="UniProtKB-KW"/>
</dbReference>
<dbReference type="InterPro" id="IPR001360">
    <property type="entry name" value="Glyco_hydro_1"/>
</dbReference>
<proteinExistence type="inferred from homology"/>
<dbReference type="PRINTS" id="PR00131">
    <property type="entry name" value="GLHYDRLASE1"/>
</dbReference>
<evidence type="ECO:0000256" key="13">
    <source>
        <dbReference type="RuleBase" id="RU003690"/>
    </source>
</evidence>
<dbReference type="Gene3D" id="3.20.20.80">
    <property type="entry name" value="Glycosidases"/>
    <property type="match status" value="1"/>
</dbReference>
<evidence type="ECO:0000256" key="9">
    <source>
        <dbReference type="ARBA" id="ARBA00022833"/>
    </source>
</evidence>
<dbReference type="InterPro" id="IPR033132">
    <property type="entry name" value="GH_1_N_CS"/>
</dbReference>
<feature type="transmembrane region" description="Helical" evidence="14">
    <location>
        <begin position="6"/>
        <end position="22"/>
    </location>
</feature>
<keyword evidence="14" id="KW-0812">Transmembrane</keyword>
<comment type="subunit">
    <text evidence="4">Homodimer.</text>
</comment>
<evidence type="ECO:0000256" key="7">
    <source>
        <dbReference type="ARBA" id="ARBA00022723"/>
    </source>
</evidence>
<keyword evidence="6" id="KW-0926">Vacuole</keyword>
<dbReference type="GO" id="GO:0005773">
    <property type="term" value="C:vacuole"/>
    <property type="evidence" value="ECO:0007669"/>
    <property type="project" value="UniProtKB-SubCell"/>
</dbReference>
<dbReference type="PROSITE" id="PS00653">
    <property type="entry name" value="GLYCOSYL_HYDROL_F1_2"/>
    <property type="match status" value="1"/>
</dbReference>
<evidence type="ECO:0000256" key="11">
    <source>
        <dbReference type="ARBA" id="ARBA00032797"/>
    </source>
</evidence>
<evidence type="ECO:0000256" key="5">
    <source>
        <dbReference type="ARBA" id="ARBA00012250"/>
    </source>
</evidence>
<keyword evidence="8" id="KW-0378">Hydrolase</keyword>
<evidence type="ECO:0000256" key="2">
    <source>
        <dbReference type="ARBA" id="ARBA00004116"/>
    </source>
</evidence>
<keyword evidence="7" id="KW-0479">Metal-binding</keyword>
<gene>
    <name evidence="15" type="ORF">DARMORV10_A03P44010.1</name>
</gene>
<feature type="transmembrane region" description="Helical" evidence="14">
    <location>
        <begin position="34"/>
        <end position="57"/>
    </location>
</feature>
<comment type="subcellular location">
    <subcellularLocation>
        <location evidence="2">Vacuole</location>
    </subcellularLocation>
</comment>
<protein>
    <recommendedName>
        <fullName evidence="5">thioglucosidase</fullName>
        <ecNumber evidence="5">3.2.1.147</ecNumber>
    </recommendedName>
    <alternativeName>
        <fullName evidence="10">Sinigrinase</fullName>
    </alternativeName>
    <alternativeName>
        <fullName evidence="11">Thioglucosidase</fullName>
    </alternativeName>
</protein>
<dbReference type="FunFam" id="3.20.20.80:FF:000041">
    <property type="entry name" value="Beta-glucosidase 7"/>
    <property type="match status" value="1"/>
</dbReference>
<organism evidence="15">
    <name type="scientific">Brassica napus</name>
    <name type="common">Rape</name>
    <dbReference type="NCBI Taxonomy" id="3708"/>
    <lineage>
        <taxon>Eukaryota</taxon>
        <taxon>Viridiplantae</taxon>
        <taxon>Streptophyta</taxon>
        <taxon>Embryophyta</taxon>
        <taxon>Tracheophyta</taxon>
        <taxon>Spermatophyta</taxon>
        <taxon>Magnoliopsida</taxon>
        <taxon>eudicotyledons</taxon>
        <taxon>Gunneridae</taxon>
        <taxon>Pentapetalae</taxon>
        <taxon>rosids</taxon>
        <taxon>malvids</taxon>
        <taxon>Brassicales</taxon>
        <taxon>Brassicaceae</taxon>
        <taxon>Brassiceae</taxon>
        <taxon>Brassica</taxon>
    </lineage>
</organism>
<dbReference type="AlphaFoldDB" id="A0A816VKI6"/>
<dbReference type="Proteomes" id="UP001295469">
    <property type="component" value="Chromosome A03"/>
</dbReference>
<evidence type="ECO:0000313" key="15">
    <source>
        <dbReference type="EMBL" id="CAF2128713.1"/>
    </source>
</evidence>
<evidence type="ECO:0000256" key="12">
    <source>
        <dbReference type="ARBA" id="ARBA00034026"/>
    </source>
</evidence>
<comment type="function">
    <text evidence="1">Degradation of glucosinolates (glucose residue linked by a thioglucoside bound to an amino acid derivative) to glucose, sulfate and any of the products: thiocyanates, isothiocyanates, nitriles, epithionitriles or oxazolidine-2-thiones.</text>
</comment>
<evidence type="ECO:0000256" key="3">
    <source>
        <dbReference type="ARBA" id="ARBA00010838"/>
    </source>
</evidence>
<dbReference type="GO" id="GO:0005975">
    <property type="term" value="P:carbohydrate metabolic process"/>
    <property type="evidence" value="ECO:0007669"/>
    <property type="project" value="InterPro"/>
</dbReference>
<evidence type="ECO:0000256" key="6">
    <source>
        <dbReference type="ARBA" id="ARBA00022554"/>
    </source>
</evidence>
<evidence type="ECO:0000256" key="4">
    <source>
        <dbReference type="ARBA" id="ARBA00011738"/>
    </source>
</evidence>
<keyword evidence="14" id="KW-1133">Transmembrane helix</keyword>
<sequence>MFCLFFLFVTQSLCFAICTFFNKKKDTKRHITRIVLFIFSLMEQILFLILIFLSFAFSGRCSDVYSRNDFPKGFVFGSAVSAFQWEGAVDEDGRMPSIWDTYVHSSDGPTGDIACDGYHKYKEDVRLMYNMRLDAFRLSISWPRLIPSGRGPVNPKGLRFYKNLIDELMRYGIETHVTLYHNDLPQALEDEYGGWIDQKIINDFTAFADVCFREFGSKVKSWWTINEPNMLAWGGNCSRGNSSTEPYIALHNMLLAHASTARLYKQTYKDKQHGSVGITLFAYWMVPYTSSVEDKIATQRDKAFYLAWVLHPLVFGDYPDVMKRTVGERLPSFSKEESELVKGSSDFLGLIHYTTLYTAQLSTSVHAGDFDSDMNASLLRMLFFHGMCFDVLPWGLEGVLEYIEKNYGNLPVYILENGQPTNQHSSLNDVGRVDYLHAYIAAVLNSVRNGSDIRGYFQWSFMDMFEFINPNYTYGLYYVNFSDPKRERSLKTSALWYSALLKGKTVSLQKLKNRSMSSSPGVSCQ</sequence>
<reference evidence="15" key="1">
    <citation type="submission" date="2021-01" db="EMBL/GenBank/DDBJ databases">
        <authorList>
            <consortium name="Genoscope - CEA"/>
            <person name="William W."/>
        </authorList>
    </citation>
    <scope>NUCLEOTIDE SEQUENCE</scope>
</reference>
<comment type="similarity">
    <text evidence="3 13">Belongs to the glycosyl hydrolase 1 family.</text>
</comment>
<evidence type="ECO:0000256" key="8">
    <source>
        <dbReference type="ARBA" id="ARBA00022801"/>
    </source>
</evidence>
<dbReference type="EMBL" id="HG994357">
    <property type="protein sequence ID" value="CAF2128713.1"/>
    <property type="molecule type" value="Genomic_DNA"/>
</dbReference>
<dbReference type="PANTHER" id="PTHR10353:SF254">
    <property type="entry name" value="THIOGLUCOSIDASE"/>
    <property type="match status" value="1"/>
</dbReference>
<dbReference type="SUPFAM" id="SSF51445">
    <property type="entry name" value="(Trans)glycosidases"/>
    <property type="match status" value="1"/>
</dbReference>
<keyword evidence="9" id="KW-0862">Zinc</keyword>
<dbReference type="EC" id="3.2.1.147" evidence="5"/>
<name>A0A816VKI6_BRANA</name>
<evidence type="ECO:0000256" key="10">
    <source>
        <dbReference type="ARBA" id="ARBA00032643"/>
    </source>
</evidence>
<evidence type="ECO:0000256" key="1">
    <source>
        <dbReference type="ARBA" id="ARBA00003014"/>
    </source>
</evidence>
<comment type="catalytic activity">
    <reaction evidence="12">
        <text>a thioglucoside + H2O = a sugar + a thiol.</text>
        <dbReference type="EC" id="3.2.1.147"/>
    </reaction>
</comment>
<dbReference type="GO" id="GO:0019137">
    <property type="term" value="F:thioglucosidase activity"/>
    <property type="evidence" value="ECO:0007669"/>
    <property type="project" value="UniProtKB-EC"/>
</dbReference>
<accession>A0A816VKI6</accession>
<dbReference type="Pfam" id="PF00232">
    <property type="entry name" value="Glyco_hydro_1"/>
    <property type="match status" value="1"/>
</dbReference>
<evidence type="ECO:0000256" key="14">
    <source>
        <dbReference type="SAM" id="Phobius"/>
    </source>
</evidence>